<evidence type="ECO:0000313" key="3">
    <source>
        <dbReference type="EMBL" id="CAF3644463.1"/>
    </source>
</evidence>
<dbReference type="InterPro" id="IPR036237">
    <property type="entry name" value="Xyl_isomerase-like_sf"/>
</dbReference>
<organism evidence="1 5">
    <name type="scientific">Adineta steineri</name>
    <dbReference type="NCBI Taxonomy" id="433720"/>
    <lineage>
        <taxon>Eukaryota</taxon>
        <taxon>Metazoa</taxon>
        <taxon>Spiralia</taxon>
        <taxon>Gnathifera</taxon>
        <taxon>Rotifera</taxon>
        <taxon>Eurotatoria</taxon>
        <taxon>Bdelloidea</taxon>
        <taxon>Adinetida</taxon>
        <taxon>Adinetidae</taxon>
        <taxon>Adineta</taxon>
    </lineage>
</organism>
<sequence>MVVPQLKFFRALWGAEAQFSTDINVLFAEIHRLGYTGVEATLSDIHRISKNDSDAFSRALQNNQLEFIGLAQTNYPSIKDGTWHDLSIDEHVANLEIHLKEFMEYKPIHINIQGGQDSWSIEENEQFFEKALEVQAQYPQVTSSHETHRTRVLYNPFTTAHFVKRFPTLRLTADYSHFILVCERLLQHPKDDERFRLFASRVDHLHARVGTAQHAQISDPLEAKEECEQMQKWWEMIWDAQKNRTWITVTPEYGPAPYAMTNEINVWDLTNREMERQNENYRKWSNNIH</sequence>
<evidence type="ECO:0008006" key="6">
    <source>
        <dbReference type="Google" id="ProtNLM"/>
    </source>
</evidence>
<dbReference type="EMBL" id="CAJNON010000180">
    <property type="protein sequence ID" value="CAF1074253.1"/>
    <property type="molecule type" value="Genomic_DNA"/>
</dbReference>
<dbReference type="Gene3D" id="3.20.20.150">
    <property type="entry name" value="Divalent-metal-dependent TIM barrel enzymes"/>
    <property type="match status" value="1"/>
</dbReference>
<name>A0A814EW93_9BILA</name>
<evidence type="ECO:0000313" key="5">
    <source>
        <dbReference type="Proteomes" id="UP000663860"/>
    </source>
</evidence>
<dbReference type="EMBL" id="CAJOAY010000365">
    <property type="protein sequence ID" value="CAF3644463.1"/>
    <property type="molecule type" value="Genomic_DNA"/>
</dbReference>
<dbReference type="SUPFAM" id="SSF51658">
    <property type="entry name" value="Xylose isomerase-like"/>
    <property type="match status" value="1"/>
</dbReference>
<dbReference type="Proteomes" id="UP000663860">
    <property type="component" value="Unassembled WGS sequence"/>
</dbReference>
<evidence type="ECO:0000313" key="2">
    <source>
        <dbReference type="EMBL" id="CAF1074253.1"/>
    </source>
</evidence>
<dbReference type="EMBL" id="CAJNOE010000145">
    <property type="protein sequence ID" value="CAF0974875.1"/>
    <property type="molecule type" value="Genomic_DNA"/>
</dbReference>
<protein>
    <recommendedName>
        <fullName evidence="6">Xylose isomerase</fullName>
    </recommendedName>
</protein>
<dbReference type="AlphaFoldDB" id="A0A814EW93"/>
<reference evidence="1" key="1">
    <citation type="submission" date="2021-02" db="EMBL/GenBank/DDBJ databases">
        <authorList>
            <person name="Nowell W R."/>
        </authorList>
    </citation>
    <scope>NUCLEOTIDE SEQUENCE</scope>
</reference>
<evidence type="ECO:0000313" key="4">
    <source>
        <dbReference type="EMBL" id="CAF3919136.1"/>
    </source>
</evidence>
<dbReference type="Proteomes" id="UP000663881">
    <property type="component" value="Unassembled WGS sequence"/>
</dbReference>
<dbReference type="Proteomes" id="UP000663891">
    <property type="component" value="Unassembled WGS sequence"/>
</dbReference>
<dbReference type="Proteomes" id="UP000663868">
    <property type="component" value="Unassembled WGS sequence"/>
</dbReference>
<accession>A0A814EW93</accession>
<evidence type="ECO:0000313" key="1">
    <source>
        <dbReference type="EMBL" id="CAF0974875.1"/>
    </source>
</evidence>
<proteinExistence type="predicted"/>
<gene>
    <name evidence="1" type="ORF">IZO911_LOCUS16246</name>
    <name evidence="4" type="ORF">KXQ929_LOCUS23799</name>
    <name evidence="3" type="ORF">OKA104_LOCUS8842</name>
    <name evidence="2" type="ORF">VCS650_LOCUS18652</name>
</gene>
<dbReference type="OrthoDB" id="9971575at2759"/>
<comment type="caution">
    <text evidence="1">The sequence shown here is derived from an EMBL/GenBank/DDBJ whole genome shotgun (WGS) entry which is preliminary data.</text>
</comment>
<dbReference type="EMBL" id="CAJOBB010001919">
    <property type="protein sequence ID" value="CAF3919136.1"/>
    <property type="molecule type" value="Genomic_DNA"/>
</dbReference>